<accession>A0A5J4R5R1</accession>
<dbReference type="EMBL" id="SNRW01043166">
    <property type="protein sequence ID" value="KAA6329058.1"/>
    <property type="molecule type" value="Genomic_DNA"/>
</dbReference>
<organism evidence="1 2">
    <name type="scientific">Streblomastix strix</name>
    <dbReference type="NCBI Taxonomy" id="222440"/>
    <lineage>
        <taxon>Eukaryota</taxon>
        <taxon>Metamonada</taxon>
        <taxon>Preaxostyla</taxon>
        <taxon>Oxymonadida</taxon>
        <taxon>Streblomastigidae</taxon>
        <taxon>Streblomastix</taxon>
    </lineage>
</organism>
<evidence type="ECO:0000313" key="1">
    <source>
        <dbReference type="EMBL" id="KAA6329058.1"/>
    </source>
</evidence>
<feature type="non-terminal residue" evidence="1">
    <location>
        <position position="1"/>
    </location>
</feature>
<reference evidence="1 2" key="1">
    <citation type="submission" date="2019-03" db="EMBL/GenBank/DDBJ databases">
        <title>Single cell metagenomics reveals metabolic interactions within the superorganism composed of flagellate Streblomastix strix and complex community of Bacteroidetes bacteria on its surface.</title>
        <authorList>
            <person name="Treitli S.C."/>
            <person name="Kolisko M."/>
            <person name="Husnik F."/>
            <person name="Keeling P."/>
            <person name="Hampl V."/>
        </authorList>
    </citation>
    <scope>NUCLEOTIDE SEQUENCE [LARGE SCALE GENOMIC DNA]</scope>
    <source>
        <strain evidence="1">ST1C</strain>
    </source>
</reference>
<proteinExistence type="predicted"/>
<protein>
    <submittedName>
        <fullName evidence="1">Uncharacterized protein</fullName>
    </submittedName>
</protein>
<dbReference type="AlphaFoldDB" id="A0A5J4R5R1"/>
<dbReference type="Proteomes" id="UP000324800">
    <property type="component" value="Unassembled WGS sequence"/>
</dbReference>
<comment type="caution">
    <text evidence="1">The sequence shown here is derived from an EMBL/GenBank/DDBJ whole genome shotgun (WGS) entry which is preliminary data.</text>
</comment>
<sequence length="94" mass="11076">IVVPKWPSQPWWQSLIKLASRFVKLGKSIDVLTIGGRMRKQQSIFLQEKYSQLDQRQQRRGALQMNLAKEVVLCECHHDMNLNETIREKQTNVE</sequence>
<name>A0A5J4R5R1_9EUKA</name>
<evidence type="ECO:0000313" key="2">
    <source>
        <dbReference type="Proteomes" id="UP000324800"/>
    </source>
</evidence>
<gene>
    <name evidence="1" type="ORF">EZS28_053646</name>
</gene>